<dbReference type="Proteomes" id="UP001265746">
    <property type="component" value="Unassembled WGS sequence"/>
</dbReference>
<feature type="domain" description="Centrosomin N-terminal motif 1" evidence="5">
    <location>
        <begin position="171"/>
        <end position="238"/>
    </location>
</feature>
<evidence type="ECO:0000256" key="1">
    <source>
        <dbReference type="ARBA" id="ARBA00004496"/>
    </source>
</evidence>
<name>A0AAD9SFL6_PHOAM</name>
<feature type="region of interest" description="Disordered" evidence="4">
    <location>
        <begin position="617"/>
        <end position="650"/>
    </location>
</feature>
<feature type="compositionally biased region" description="Low complexity" evidence="4">
    <location>
        <begin position="93"/>
        <end position="107"/>
    </location>
</feature>
<evidence type="ECO:0000256" key="3">
    <source>
        <dbReference type="SAM" id="Coils"/>
    </source>
</evidence>
<protein>
    <recommendedName>
        <fullName evidence="5">Centrosomin N-terminal motif 1 domain-containing protein</fullName>
    </recommendedName>
</protein>
<comment type="subcellular location">
    <subcellularLocation>
        <location evidence="1">Cytoplasm</location>
    </subcellularLocation>
</comment>
<accession>A0AAD9SFL6</accession>
<keyword evidence="2" id="KW-0963">Cytoplasm</keyword>
<feature type="region of interest" description="Disordered" evidence="4">
    <location>
        <begin position="360"/>
        <end position="419"/>
    </location>
</feature>
<feature type="coiled-coil region" evidence="3">
    <location>
        <begin position="171"/>
        <end position="254"/>
    </location>
</feature>
<evidence type="ECO:0000256" key="4">
    <source>
        <dbReference type="SAM" id="MobiDB-lite"/>
    </source>
</evidence>
<keyword evidence="3" id="KW-0175">Coiled coil</keyword>
<feature type="region of interest" description="Disordered" evidence="4">
    <location>
        <begin position="131"/>
        <end position="166"/>
    </location>
</feature>
<dbReference type="AlphaFoldDB" id="A0AAD9SFL6"/>
<proteinExistence type="predicted"/>
<feature type="compositionally biased region" description="Low complexity" evidence="4">
    <location>
        <begin position="821"/>
        <end position="831"/>
    </location>
</feature>
<dbReference type="GO" id="GO:0005815">
    <property type="term" value="C:microtubule organizing center"/>
    <property type="evidence" value="ECO:0007669"/>
    <property type="project" value="InterPro"/>
</dbReference>
<sequence>MEGPALQSPRRERRRPSFHSPNSSRAVSRSSTRNSSARMPPQTNSDSASNLTSSPSLRYAQPVGSRMAHRRGSMGSNTDRPPTPVSKSSVRGSQTSSQQEPTSTLLQEKLQRERRSEIQRNLNRLAGEMNTAADAQQAATSTPVRCATADGKRPESSDTNGDTGKKKGLALKEMEQAMSTLHKQNFDLKLELFHRRERQSVLEDKVETLEADKSQTQETNEMLILELEKRDKAVEEAVTMIVTLEARIELLLREREMVRQVEADKALISKLTAPQAAHRADGADETGARDAVSNSHGKSLARMPSFLSERTENTENLRNVYLGTQGSILSLSRTDPRVDNGGYVSPNMSVLSESSFVSIYGGQAGPHEPVPHAENNSQIDDHSRRGGRRSLSLSRHDSTPTRPSAKEAIENGETTSPLQKLEKLDSSPVIRESSEVKLLGRDIDRPATVKPAKPQPLLRVRKARDKPIPARRVVTDVPTPRAHALPPTPDTMSSSMNHSLCSDDIPQQHDRPDGEATYPVMSRLTLDQTNEIEPGHWRFNKSGGAAQPPSVTAFTGRKDYSAGNHADFPLSLPRRPRSFDETTISRHKVDWDSGSELDDAASEVSSFDYWMREGLRPSRGGQAQAQNGVAVSQRHTSRGTPDLFGFPSDSKGWQSNDMFGALGGNGYLGAAAPLAPALDALGASLPAPEIGTYGSGLAGPISPRLTGNVAAPPPAPNRKSSLRARTSAPGTPRTTHPPRSFGKHSESESSRKSSLTAQAPNSRSITPTPPDRPQAQHNDEGSAQKRHYPPTASHQQQAPARPRSRGITSLFRRSLGSGHIQPSSSAPNNQSPFPPPAKTDVAPPTVGVPMWERRNDRADEETSATPPPIMRKRAPVHHDIGFADTEEARATTTGITRAAKPHPLRSSSPGLGAGLSNVLASRDGGVPLTPNNGDHEQESTPTSGSAPGHGNSHGGGHAHGRKWFGLGRVTSSKHGGT</sequence>
<feature type="compositionally biased region" description="Polar residues" evidence="4">
    <location>
        <begin position="41"/>
        <end position="56"/>
    </location>
</feature>
<feature type="region of interest" description="Disordered" evidence="4">
    <location>
        <begin position="276"/>
        <end position="307"/>
    </location>
</feature>
<evidence type="ECO:0000313" key="7">
    <source>
        <dbReference type="Proteomes" id="UP001265746"/>
    </source>
</evidence>
<gene>
    <name evidence="6" type="ORF">N8I77_005382</name>
</gene>
<evidence type="ECO:0000259" key="5">
    <source>
        <dbReference type="Pfam" id="PF07989"/>
    </source>
</evidence>
<feature type="compositionally biased region" description="Low complexity" evidence="4">
    <location>
        <begin position="20"/>
        <end position="38"/>
    </location>
</feature>
<evidence type="ECO:0000313" key="6">
    <source>
        <dbReference type="EMBL" id="KAK2606648.1"/>
    </source>
</evidence>
<dbReference type="Pfam" id="PF07989">
    <property type="entry name" value="Cnn_1N"/>
    <property type="match status" value="1"/>
</dbReference>
<comment type="caution">
    <text evidence="6">The sequence shown here is derived from an EMBL/GenBank/DDBJ whole genome shotgun (WGS) entry which is preliminary data.</text>
</comment>
<feature type="region of interest" description="Disordered" evidence="4">
    <location>
        <begin position="466"/>
        <end position="498"/>
    </location>
</feature>
<reference evidence="6" key="1">
    <citation type="submission" date="2023-06" db="EMBL/GenBank/DDBJ databases">
        <authorList>
            <person name="Noh H."/>
        </authorList>
    </citation>
    <scope>NUCLEOTIDE SEQUENCE</scope>
    <source>
        <strain evidence="6">DUCC20226</strain>
    </source>
</reference>
<feature type="compositionally biased region" description="Basic and acidic residues" evidence="4">
    <location>
        <begin position="278"/>
        <end position="288"/>
    </location>
</feature>
<evidence type="ECO:0000256" key="2">
    <source>
        <dbReference type="ARBA" id="ARBA00022490"/>
    </source>
</evidence>
<dbReference type="GO" id="GO:0005737">
    <property type="term" value="C:cytoplasm"/>
    <property type="evidence" value="ECO:0007669"/>
    <property type="project" value="UniProtKB-SubCell"/>
</dbReference>
<feature type="compositionally biased region" description="Polar residues" evidence="4">
    <location>
        <begin position="755"/>
        <end position="766"/>
    </location>
</feature>
<organism evidence="6 7">
    <name type="scientific">Phomopsis amygdali</name>
    <name type="common">Fusicoccum amygdali</name>
    <dbReference type="NCBI Taxonomy" id="1214568"/>
    <lineage>
        <taxon>Eukaryota</taxon>
        <taxon>Fungi</taxon>
        <taxon>Dikarya</taxon>
        <taxon>Ascomycota</taxon>
        <taxon>Pezizomycotina</taxon>
        <taxon>Sordariomycetes</taxon>
        <taxon>Sordariomycetidae</taxon>
        <taxon>Diaporthales</taxon>
        <taxon>Diaporthaceae</taxon>
        <taxon>Diaporthe</taxon>
    </lineage>
</organism>
<feature type="region of interest" description="Disordered" evidence="4">
    <location>
        <begin position="891"/>
        <end position="977"/>
    </location>
</feature>
<keyword evidence="7" id="KW-1185">Reference proteome</keyword>
<feature type="compositionally biased region" description="Basic and acidic residues" evidence="4">
    <location>
        <begin position="394"/>
        <end position="409"/>
    </location>
</feature>
<feature type="compositionally biased region" description="Low complexity" evidence="4">
    <location>
        <begin position="131"/>
        <end position="140"/>
    </location>
</feature>
<feature type="compositionally biased region" description="Polar residues" evidence="4">
    <location>
        <begin position="74"/>
        <end position="92"/>
    </location>
</feature>
<dbReference type="EMBL" id="JAUJFL010000003">
    <property type="protein sequence ID" value="KAK2606648.1"/>
    <property type="molecule type" value="Genomic_DNA"/>
</dbReference>
<dbReference type="InterPro" id="IPR012943">
    <property type="entry name" value="Cnn_1N"/>
</dbReference>
<feature type="compositionally biased region" description="Polar residues" evidence="4">
    <location>
        <begin position="621"/>
        <end position="634"/>
    </location>
</feature>
<feature type="region of interest" description="Disordered" evidence="4">
    <location>
        <begin position="704"/>
        <end position="873"/>
    </location>
</feature>
<feature type="region of interest" description="Disordered" evidence="4">
    <location>
        <begin position="1"/>
        <end position="116"/>
    </location>
</feature>